<name>A0A4R0P8M1_9HYPH</name>
<evidence type="ECO:0000256" key="4">
    <source>
        <dbReference type="ARBA" id="ARBA00004196"/>
    </source>
</evidence>
<keyword evidence="10" id="KW-0511">Multifunctional enzyme</keyword>
<dbReference type="InterPro" id="IPR029052">
    <property type="entry name" value="Metallo-depent_PP-like"/>
</dbReference>
<evidence type="ECO:0000256" key="9">
    <source>
        <dbReference type="ARBA" id="ARBA00022801"/>
    </source>
</evidence>
<dbReference type="PRINTS" id="PR01607">
    <property type="entry name" value="APYRASEFAMLY"/>
</dbReference>
<evidence type="ECO:0000259" key="12">
    <source>
        <dbReference type="Pfam" id="PF00149"/>
    </source>
</evidence>
<dbReference type="OrthoDB" id="9803927at2"/>
<organism evidence="14 15">
    <name type="scientific">Oricola cellulosilytica</name>
    <dbReference type="NCBI Taxonomy" id="1429082"/>
    <lineage>
        <taxon>Bacteria</taxon>
        <taxon>Pseudomonadati</taxon>
        <taxon>Pseudomonadota</taxon>
        <taxon>Alphaproteobacteria</taxon>
        <taxon>Hyphomicrobiales</taxon>
        <taxon>Ahrensiaceae</taxon>
        <taxon>Oricola</taxon>
    </lineage>
</organism>
<feature type="domain" description="Calcineurin-like phosphoesterase" evidence="12">
    <location>
        <begin position="45"/>
        <end position="287"/>
    </location>
</feature>
<comment type="cofactor">
    <cofactor evidence="3">
        <name>a divalent metal cation</name>
        <dbReference type="ChEBI" id="CHEBI:60240"/>
    </cofactor>
</comment>
<reference evidence="14 15" key="1">
    <citation type="journal article" date="2015" name="Antonie Van Leeuwenhoek">
        <title>Oricola cellulosilytica gen. nov., sp. nov., a cellulose-degrading bacterium of the family Phyllobacteriaceae isolated from surface seashore water, and emended descriptions of Mesorhizobium loti and Phyllobacterium myrsinacearum.</title>
        <authorList>
            <person name="Hameed A."/>
            <person name="Shahina M."/>
            <person name="Lai W.A."/>
            <person name="Lin S.Y."/>
            <person name="Young L.S."/>
            <person name="Liu Y.C."/>
            <person name="Hsu Y.H."/>
            <person name="Young C.C."/>
        </authorList>
    </citation>
    <scope>NUCLEOTIDE SEQUENCE [LARGE SCALE GENOMIC DNA]</scope>
    <source>
        <strain evidence="14 15">KCTC 52183</strain>
    </source>
</reference>
<dbReference type="GO" id="GO:0008254">
    <property type="term" value="F:3'-nucleotidase activity"/>
    <property type="evidence" value="ECO:0007669"/>
    <property type="project" value="UniProtKB-EC"/>
</dbReference>
<keyword evidence="6" id="KW-0479">Metal-binding</keyword>
<dbReference type="PANTHER" id="PTHR11575:SF6">
    <property type="entry name" value="2',3'-CYCLIC-NUCLEOTIDE 2'-PHOSPHODIESTERASE_3'-NUCLEOTIDASE"/>
    <property type="match status" value="1"/>
</dbReference>
<dbReference type="InterPro" id="IPR036907">
    <property type="entry name" value="5'-Nucleotdase_C_sf"/>
</dbReference>
<dbReference type="GO" id="GO:0008663">
    <property type="term" value="F:2',3'-cyclic-nucleotide 2'-phosphodiesterase activity"/>
    <property type="evidence" value="ECO:0007669"/>
    <property type="project" value="UniProtKB-EC"/>
</dbReference>
<dbReference type="Pfam" id="PF02872">
    <property type="entry name" value="5_nucleotid_C"/>
    <property type="match status" value="1"/>
</dbReference>
<dbReference type="Pfam" id="PF00149">
    <property type="entry name" value="Metallophos"/>
    <property type="match status" value="1"/>
</dbReference>
<proteinExistence type="inferred from homology"/>
<evidence type="ECO:0000259" key="13">
    <source>
        <dbReference type="Pfam" id="PF02872"/>
    </source>
</evidence>
<dbReference type="InterPro" id="IPR008334">
    <property type="entry name" value="5'-Nucleotdase_C"/>
</dbReference>
<dbReference type="AlphaFoldDB" id="A0A4R0P8M1"/>
<evidence type="ECO:0000256" key="8">
    <source>
        <dbReference type="ARBA" id="ARBA00022741"/>
    </source>
</evidence>
<dbReference type="InterPro" id="IPR004843">
    <property type="entry name" value="Calcineurin-like_PHP"/>
</dbReference>
<dbReference type="PROSITE" id="PS51318">
    <property type="entry name" value="TAT"/>
    <property type="match status" value="1"/>
</dbReference>
<keyword evidence="15" id="KW-1185">Reference proteome</keyword>
<comment type="subcellular location">
    <subcellularLocation>
        <location evidence="4">Cell envelope</location>
    </subcellularLocation>
</comment>
<comment type="catalytic activity">
    <reaction evidence="2">
        <text>a nucleoside 2',3'-cyclic phosphate + H2O = a nucleoside 3'-phosphate + H(+)</text>
        <dbReference type="Rhea" id="RHEA:19621"/>
        <dbReference type="ChEBI" id="CHEBI:15377"/>
        <dbReference type="ChEBI" id="CHEBI:15378"/>
        <dbReference type="ChEBI" id="CHEBI:66949"/>
        <dbReference type="ChEBI" id="CHEBI:66954"/>
        <dbReference type="EC" id="3.1.4.16"/>
    </reaction>
</comment>
<evidence type="ECO:0000256" key="3">
    <source>
        <dbReference type="ARBA" id="ARBA00001968"/>
    </source>
</evidence>
<evidence type="ECO:0000313" key="15">
    <source>
        <dbReference type="Proteomes" id="UP000291301"/>
    </source>
</evidence>
<sequence length="664" mass="72372">MVAFQKIQALHPITRRSLLAGAAATSGLIVLHPFAVRAQANQAHLRIMETTDVHVHVFPYDYYSDKPNDTMGLARTASIMDAIRAESTNSMLVDNGDFLQGNPMGDYIAYERGMNEGDMHPVISAMNTLGYDCSTLGNHEFNYGLDFMFKVLDGANFRFVCANVTKGALAANPRDDELFLRPYIIVEKMVKTGDGSEHPLKVGLIGFVPPQIMLWDQRHLAGKANARDIVEAARAWVPQMREDGAEIIVALSHSGIGDAQHVEGMENASVPLAAVDGIDAVMTGHSHLDFPGPKYEGFDAVDHVRGTIHGKPATMGGFWGSHLGLIDLMLERDGNAWRIVDFTSEARPIYARGEDRKVMPLVESKQAVLQSVEDVHEATLAYVRTAVGKTSAPLHSYFALVADDPSVQIVSQAQTWYVTDLMSGTEHEGLPVLSAAAPFKAGGRGGPEYYTEVPAGDVAIKNVADLYLYPNTVRAMVITGADVKEWLEMSAGIFRQVKPGGSDQPLIADDFPSYNFDVIDGVTYEIDLSQPRKYTAKGEPENPDANRIQNLRFKGEPIDPEQQFVIATNNYRAGGGGNFPGVTPEKIILEAPDTNRDVIVRYIVDKGTINPSADANWRFKPLEGTTAIFETGPRGAEYISDVKGVEIEPAGGGSDGFAKYRITL</sequence>
<evidence type="ECO:0000256" key="2">
    <source>
        <dbReference type="ARBA" id="ARBA00001730"/>
    </source>
</evidence>
<keyword evidence="7" id="KW-0732">Signal</keyword>
<dbReference type="EMBL" id="SJST01000007">
    <property type="protein sequence ID" value="TCD12321.1"/>
    <property type="molecule type" value="Genomic_DNA"/>
</dbReference>
<dbReference type="InterPro" id="IPR041827">
    <property type="entry name" value="CpdB_N"/>
</dbReference>
<evidence type="ECO:0000256" key="6">
    <source>
        <dbReference type="ARBA" id="ARBA00022723"/>
    </source>
</evidence>
<dbReference type="PROSITE" id="PS00786">
    <property type="entry name" value="5_NUCLEOTIDASE_2"/>
    <property type="match status" value="1"/>
</dbReference>
<protein>
    <submittedName>
        <fullName evidence="14">Bifunctional 2',3'-cyclic-nucleotide 2'-phosphodiesterase/3'-nucleotidase</fullName>
    </submittedName>
</protein>
<evidence type="ECO:0000256" key="10">
    <source>
        <dbReference type="ARBA" id="ARBA00023268"/>
    </source>
</evidence>
<dbReference type="GO" id="GO:0000166">
    <property type="term" value="F:nucleotide binding"/>
    <property type="evidence" value="ECO:0007669"/>
    <property type="project" value="UniProtKB-KW"/>
</dbReference>
<evidence type="ECO:0000256" key="11">
    <source>
        <dbReference type="RuleBase" id="RU362119"/>
    </source>
</evidence>
<dbReference type="CDD" id="cd07410">
    <property type="entry name" value="MPP_CpdB_N"/>
    <property type="match status" value="1"/>
</dbReference>
<gene>
    <name evidence="14" type="ORF">E0D97_14975</name>
</gene>
<evidence type="ECO:0000256" key="5">
    <source>
        <dbReference type="ARBA" id="ARBA00006654"/>
    </source>
</evidence>
<dbReference type="Gene3D" id="3.60.21.10">
    <property type="match status" value="1"/>
</dbReference>
<dbReference type="NCBIfam" id="NF006938">
    <property type="entry name" value="PRK09420.1"/>
    <property type="match status" value="1"/>
</dbReference>
<dbReference type="SUPFAM" id="SSF55816">
    <property type="entry name" value="5'-nucleotidase (syn. UDP-sugar hydrolase), C-terminal domain"/>
    <property type="match status" value="1"/>
</dbReference>
<comment type="caution">
    <text evidence="14">The sequence shown here is derived from an EMBL/GenBank/DDBJ whole genome shotgun (WGS) entry which is preliminary data.</text>
</comment>
<comment type="catalytic activity">
    <reaction evidence="1">
        <text>a ribonucleoside 3'-phosphate + H2O = a ribonucleoside + phosphate</text>
        <dbReference type="Rhea" id="RHEA:10144"/>
        <dbReference type="ChEBI" id="CHEBI:13197"/>
        <dbReference type="ChEBI" id="CHEBI:15377"/>
        <dbReference type="ChEBI" id="CHEBI:18254"/>
        <dbReference type="ChEBI" id="CHEBI:43474"/>
        <dbReference type="EC" id="3.1.3.6"/>
    </reaction>
</comment>
<feature type="domain" description="5'-Nucleotidase C-terminal" evidence="13">
    <location>
        <begin position="451"/>
        <end position="581"/>
    </location>
</feature>
<dbReference type="InterPro" id="IPR006311">
    <property type="entry name" value="TAT_signal"/>
</dbReference>
<comment type="similarity">
    <text evidence="5 11">Belongs to the 5'-nucleotidase family.</text>
</comment>
<keyword evidence="9 11" id="KW-0378">Hydrolase</keyword>
<keyword evidence="8 11" id="KW-0547">Nucleotide-binding</keyword>
<evidence type="ECO:0000313" key="14">
    <source>
        <dbReference type="EMBL" id="TCD12321.1"/>
    </source>
</evidence>
<dbReference type="InterPro" id="IPR006146">
    <property type="entry name" value="5'-Nucleotdase_CS"/>
</dbReference>
<dbReference type="GO" id="GO:0030288">
    <property type="term" value="C:outer membrane-bounded periplasmic space"/>
    <property type="evidence" value="ECO:0007669"/>
    <property type="project" value="TreeGrafter"/>
</dbReference>
<dbReference type="Gene3D" id="3.90.780.10">
    <property type="entry name" value="5'-Nucleotidase, C-terminal domain"/>
    <property type="match status" value="1"/>
</dbReference>
<evidence type="ECO:0000256" key="7">
    <source>
        <dbReference type="ARBA" id="ARBA00022729"/>
    </source>
</evidence>
<evidence type="ECO:0000256" key="1">
    <source>
        <dbReference type="ARBA" id="ARBA00000527"/>
    </source>
</evidence>
<accession>A0A4R0P8M1</accession>
<dbReference type="SUPFAM" id="SSF56300">
    <property type="entry name" value="Metallo-dependent phosphatases"/>
    <property type="match status" value="1"/>
</dbReference>
<dbReference type="PANTHER" id="PTHR11575">
    <property type="entry name" value="5'-NUCLEOTIDASE-RELATED"/>
    <property type="match status" value="1"/>
</dbReference>
<dbReference type="Proteomes" id="UP000291301">
    <property type="component" value="Unassembled WGS sequence"/>
</dbReference>
<dbReference type="GO" id="GO:0009166">
    <property type="term" value="P:nucleotide catabolic process"/>
    <property type="evidence" value="ECO:0007669"/>
    <property type="project" value="InterPro"/>
</dbReference>
<dbReference type="GO" id="GO:0046872">
    <property type="term" value="F:metal ion binding"/>
    <property type="evidence" value="ECO:0007669"/>
    <property type="project" value="UniProtKB-KW"/>
</dbReference>
<dbReference type="InterPro" id="IPR006179">
    <property type="entry name" value="5_nucleotidase/apyrase"/>
</dbReference>